<evidence type="ECO:0000256" key="3">
    <source>
        <dbReference type="ARBA" id="ARBA00023284"/>
    </source>
</evidence>
<keyword evidence="1" id="KW-0201">Cytochrome c-type biogenesis</keyword>
<gene>
    <name evidence="5" type="ORF">KTO63_18100</name>
</gene>
<dbReference type="InterPro" id="IPR013766">
    <property type="entry name" value="Thioredoxin_domain"/>
</dbReference>
<evidence type="ECO:0000313" key="6">
    <source>
        <dbReference type="Proteomes" id="UP000812270"/>
    </source>
</evidence>
<keyword evidence="6" id="KW-1185">Reference proteome</keyword>
<dbReference type="RefSeq" id="WP_217792942.1">
    <property type="nucleotide sequence ID" value="NZ_JAHSPG010000014.1"/>
</dbReference>
<proteinExistence type="predicted"/>
<reference evidence="5" key="1">
    <citation type="submission" date="2021-06" db="EMBL/GenBank/DDBJ databases">
        <authorList>
            <person name="Huq M.A."/>
        </authorList>
    </citation>
    <scope>NUCLEOTIDE SEQUENCE</scope>
    <source>
        <strain evidence="5">MAH-26</strain>
    </source>
</reference>
<organism evidence="5 6">
    <name type="scientific">Pinibacter aurantiacus</name>
    <dbReference type="NCBI Taxonomy" id="2851599"/>
    <lineage>
        <taxon>Bacteria</taxon>
        <taxon>Pseudomonadati</taxon>
        <taxon>Bacteroidota</taxon>
        <taxon>Chitinophagia</taxon>
        <taxon>Chitinophagales</taxon>
        <taxon>Chitinophagaceae</taxon>
        <taxon>Pinibacter</taxon>
    </lineage>
</organism>
<dbReference type="CDD" id="cd02966">
    <property type="entry name" value="TlpA_like_family"/>
    <property type="match status" value="1"/>
</dbReference>
<evidence type="ECO:0000256" key="2">
    <source>
        <dbReference type="ARBA" id="ARBA00023157"/>
    </source>
</evidence>
<protein>
    <submittedName>
        <fullName evidence="5">TlpA family protein disulfide reductase</fullName>
    </submittedName>
</protein>
<dbReference type="PANTHER" id="PTHR42852:SF6">
    <property type="entry name" value="THIOL:DISULFIDE INTERCHANGE PROTEIN DSBE"/>
    <property type="match status" value="1"/>
</dbReference>
<dbReference type="Proteomes" id="UP000812270">
    <property type="component" value="Unassembled WGS sequence"/>
</dbReference>
<dbReference type="GO" id="GO:0017004">
    <property type="term" value="P:cytochrome complex assembly"/>
    <property type="evidence" value="ECO:0007669"/>
    <property type="project" value="UniProtKB-KW"/>
</dbReference>
<dbReference type="EMBL" id="JAHSPG010000014">
    <property type="protein sequence ID" value="MBV4359086.1"/>
    <property type="molecule type" value="Genomic_DNA"/>
</dbReference>
<dbReference type="AlphaFoldDB" id="A0A9E2W8V5"/>
<dbReference type="PROSITE" id="PS51352">
    <property type="entry name" value="THIOREDOXIN_2"/>
    <property type="match status" value="1"/>
</dbReference>
<sequence length="435" mass="49528">MKQLFLCLALSCVLYAKGQNMRPLMIGDTLPQVLFGETLLDNAPAKTINDIKAKLIILDFWSTGCLGCIHGMPHLDSLQQAFNHNIQIVIVCNSNRKNVASLFKRIKKEYPRVPMMLNDTLLHTLFPHTTVPHHVWIDQQGVVQFITYDHNATWSNIERFLRGEQLQLATKKELVDFNDEVSLFSEGKGRWNKDIQFHTLYAKSLDGVENVMPVLYTDTVNNCSTIRAINVPIRTLFQYAYNESFGEGEFYLDNRLDVRTKNSAFFSYEEPTDSLINGWKQKARASYEAVLPGTDSKLLFMMMRRDLNMYSPFVGHVEKQKVKCLVLINSGIEPSKGKASDSTYESSLEQGLIVTNYTIQNSVLSYLQNCNPQIKTPIIDGTGYAKGIDMVLKQFPNHLDDPAKLASVRLELQQSGLDIKEAYREIDMLVIEDHK</sequence>
<feature type="domain" description="Thioredoxin" evidence="4">
    <location>
        <begin position="24"/>
        <end position="169"/>
    </location>
</feature>
<dbReference type="PANTHER" id="PTHR42852">
    <property type="entry name" value="THIOL:DISULFIDE INTERCHANGE PROTEIN DSBE"/>
    <property type="match status" value="1"/>
</dbReference>
<evidence type="ECO:0000259" key="4">
    <source>
        <dbReference type="PROSITE" id="PS51352"/>
    </source>
</evidence>
<comment type="caution">
    <text evidence="5">The sequence shown here is derived from an EMBL/GenBank/DDBJ whole genome shotgun (WGS) entry which is preliminary data.</text>
</comment>
<accession>A0A9E2W8V5</accession>
<evidence type="ECO:0000313" key="5">
    <source>
        <dbReference type="EMBL" id="MBV4359086.1"/>
    </source>
</evidence>
<evidence type="ECO:0000256" key="1">
    <source>
        <dbReference type="ARBA" id="ARBA00022748"/>
    </source>
</evidence>
<dbReference type="InterPro" id="IPR050553">
    <property type="entry name" value="Thioredoxin_ResA/DsbE_sf"/>
</dbReference>
<keyword evidence="3" id="KW-0676">Redox-active center</keyword>
<name>A0A9E2W8V5_9BACT</name>
<keyword evidence="2" id="KW-1015">Disulfide bond</keyword>